<evidence type="ECO:0000259" key="2">
    <source>
        <dbReference type="Pfam" id="PF04457"/>
    </source>
</evidence>
<dbReference type="EMBL" id="CP002009">
    <property type="protein sequence ID" value="ADG13932.1"/>
    <property type="molecule type" value="Genomic_DNA"/>
</dbReference>
<dbReference type="OrthoDB" id="14794at2157"/>
<name>D5VTM9_METIM</name>
<dbReference type="InterPro" id="IPR040459">
    <property type="entry name" value="MJ1316"/>
</dbReference>
<dbReference type="eggNOG" id="arCOG01302">
    <property type="taxonomic scope" value="Archaea"/>
</dbReference>
<dbReference type="Pfam" id="PF04457">
    <property type="entry name" value="MJ1316"/>
    <property type="match status" value="1"/>
</dbReference>
<dbReference type="GeneID" id="9132313"/>
<proteinExistence type="inferred from homology"/>
<keyword evidence="4" id="KW-1185">Reference proteome</keyword>
<dbReference type="AlphaFoldDB" id="D5VTM9"/>
<feature type="domain" description="MJ1316 RNA cyclic group end recognition" evidence="2">
    <location>
        <begin position="2"/>
        <end position="76"/>
    </location>
</feature>
<dbReference type="KEGG" id="mif:Metin_1282"/>
<dbReference type="RefSeq" id="WP_013100677.1">
    <property type="nucleotide sequence ID" value="NC_014122.1"/>
</dbReference>
<organism evidence="3 4">
    <name type="scientific">Methanocaldococcus infernus (strain DSM 11812 / JCM 15783 / ME)</name>
    <dbReference type="NCBI Taxonomy" id="573063"/>
    <lineage>
        <taxon>Archaea</taxon>
        <taxon>Methanobacteriati</taxon>
        <taxon>Methanobacteriota</taxon>
        <taxon>Methanomada group</taxon>
        <taxon>Methanococci</taxon>
        <taxon>Methanococcales</taxon>
        <taxon>Methanocaldococcaceae</taxon>
        <taxon>Methanocaldococcus</taxon>
    </lineage>
</organism>
<dbReference type="NCBIfam" id="NF003272">
    <property type="entry name" value="PRK04257.1"/>
    <property type="match status" value="1"/>
</dbReference>
<dbReference type="Proteomes" id="UP000002061">
    <property type="component" value="Chromosome"/>
</dbReference>
<gene>
    <name evidence="3" type="ordered locus">Metin_1282</name>
</gene>
<reference evidence="3" key="1">
    <citation type="submission" date="2010-04" db="EMBL/GenBank/DDBJ databases">
        <title>Complete sequence of Methanocaldococcus infernus ME.</title>
        <authorList>
            <consortium name="US DOE Joint Genome Institute"/>
            <person name="Lucas S."/>
            <person name="Copeland A."/>
            <person name="Lapidus A."/>
            <person name="Cheng J.-F."/>
            <person name="Bruce D."/>
            <person name="Goodwin L."/>
            <person name="Pitluck S."/>
            <person name="Munk A.C."/>
            <person name="Detter J.C."/>
            <person name="Han C."/>
            <person name="Tapia R."/>
            <person name="Land M."/>
            <person name="Hauser L."/>
            <person name="Kyrpides N."/>
            <person name="Mikhailova N."/>
            <person name="Sieprawska-Lupa M."/>
            <person name="Whitman W.B."/>
            <person name="Woyke T."/>
        </authorList>
    </citation>
    <scope>NUCLEOTIDE SEQUENCE [LARGE SCALE GENOMIC DNA]</scope>
    <source>
        <strain evidence="3">ME</strain>
    </source>
</reference>
<comment type="similarity">
    <text evidence="1">Belongs to the UPF0248 family.</text>
</comment>
<evidence type="ECO:0000313" key="4">
    <source>
        <dbReference type="Proteomes" id="UP000002061"/>
    </source>
</evidence>
<dbReference type="InterPro" id="IPR007547">
    <property type="entry name" value="UPF0248"/>
</dbReference>
<dbReference type="HAMAP" id="MF_01245">
    <property type="entry name" value="UPF0248"/>
    <property type="match status" value="1"/>
</dbReference>
<evidence type="ECO:0000313" key="3">
    <source>
        <dbReference type="EMBL" id="ADG13932.1"/>
    </source>
</evidence>
<dbReference type="STRING" id="573063.Metin_1282"/>
<sequence length="80" mass="9751">MTLKEIINKIFWHPDFKKEDYVIVILDRGAKNNRREIPLSEIEVRGNFIVYFDTYIPLHRVLEVKNKRTGEIIYQKLYLR</sequence>
<dbReference type="HOGENOM" id="CLU_172276_3_1_2"/>
<protein>
    <recommendedName>
        <fullName evidence="1">UPF0248 protein Metin_1282</fullName>
    </recommendedName>
</protein>
<evidence type="ECO:0000256" key="1">
    <source>
        <dbReference type="HAMAP-Rule" id="MF_01245"/>
    </source>
</evidence>
<accession>D5VTM9</accession>